<dbReference type="EMBL" id="AF451898">
    <property type="protein sequence ID" value="AAN04413.1"/>
    <property type="molecule type" value="Genomic_DNA"/>
</dbReference>
<organism evidence="1 2">
    <name type="scientific">Heliothis zea nudivirus 1</name>
    <dbReference type="NCBI Taxonomy" id="3116536"/>
    <lineage>
        <taxon>Viruses</taxon>
        <taxon>Viruses incertae sedis</taxon>
        <taxon>Naldaviricetes</taxon>
        <taxon>Lefavirales</taxon>
        <taxon>Nudiviridae</taxon>
        <taxon>Betanudivirus</taxon>
        <taxon>Betanudivirus hezeae</taxon>
    </lineage>
</organism>
<evidence type="ECO:0000313" key="2">
    <source>
        <dbReference type="Proteomes" id="UP000232784"/>
    </source>
</evidence>
<name>Q8JKJ3_9VIRU</name>
<keyword evidence="2" id="KW-1185">Reference proteome</keyword>
<evidence type="ECO:0000313" key="1">
    <source>
        <dbReference type="EMBL" id="AAN04413.1"/>
    </source>
</evidence>
<accession>Q8JKJ3</accession>
<dbReference type="KEGG" id="vg:955163"/>
<gene>
    <name evidence="1" type="primary">orf120</name>
</gene>
<proteinExistence type="predicted"/>
<sequence length="62" mass="7367">MHTCMHCVYSKLYNCTTKKYTQSATESKCDYMQLTNKFRFKATGAASKDFLTRIYFIRNFKT</sequence>
<reference evidence="1 2" key="1">
    <citation type="journal article" date="2002" name="J. Virol.">
        <title>Analysis of the complete genome sequence of the Hz-1 virus suggests that it is related to members of the Baculoviridae.</title>
        <authorList>
            <person name="Cheng C.H."/>
            <person name="Liu S.M."/>
            <person name="Chow T.Y."/>
            <person name="Hsiao Y.Y."/>
            <person name="Wang D.P."/>
            <person name="Huang J.J."/>
            <person name="Chen H.H."/>
        </authorList>
    </citation>
    <scope>NUCLEOTIDE SEQUENCE [LARGE SCALE GENOMIC DNA]</scope>
</reference>
<dbReference type="Proteomes" id="UP000232784">
    <property type="component" value="Segment"/>
</dbReference>
<protein>
    <submittedName>
        <fullName evidence="1">Orf120</fullName>
    </submittedName>
</protein>